<reference evidence="4" key="2">
    <citation type="submission" date="2020-04" db="EMBL/GenBank/DDBJ databases">
        <authorList>
            <person name="Santos R.A.C."/>
            <person name="Steenwyk J.L."/>
            <person name="Rivero-Menendez O."/>
            <person name="Mead M.E."/>
            <person name="Silva L.P."/>
            <person name="Bastos R.W."/>
            <person name="Alastruey-Izquierdo A."/>
            <person name="Goldman G.H."/>
            <person name="Rokas A."/>
        </authorList>
    </citation>
    <scope>NUCLEOTIDE SEQUENCE</scope>
    <source>
        <strain evidence="4">CNM-CM6805</strain>
    </source>
</reference>
<protein>
    <recommendedName>
        <fullName evidence="6">Ankyrin repeat protein</fullName>
    </recommendedName>
</protein>
<dbReference type="OrthoDB" id="341259at2759"/>
<dbReference type="Proteomes" id="UP000653565">
    <property type="component" value="Unassembled WGS sequence"/>
</dbReference>
<name>A0A8H4GXY3_9EURO</name>
<dbReference type="EMBL" id="JAAAPX010000110">
    <property type="protein sequence ID" value="KAF4230996.1"/>
    <property type="molecule type" value="Genomic_DNA"/>
</dbReference>
<proteinExistence type="predicted"/>
<dbReference type="SMART" id="SM00248">
    <property type="entry name" value="ANK"/>
    <property type="match status" value="3"/>
</dbReference>
<dbReference type="Pfam" id="PF12796">
    <property type="entry name" value="Ank_2"/>
    <property type="match status" value="1"/>
</dbReference>
<dbReference type="SUPFAM" id="SSF48403">
    <property type="entry name" value="Ankyrin repeat"/>
    <property type="match status" value="1"/>
</dbReference>
<accession>A0A8H4GXY3</accession>
<dbReference type="Gene3D" id="1.25.40.20">
    <property type="entry name" value="Ankyrin repeat-containing domain"/>
    <property type="match status" value="1"/>
</dbReference>
<evidence type="ECO:0000256" key="1">
    <source>
        <dbReference type="ARBA" id="ARBA00022737"/>
    </source>
</evidence>
<dbReference type="AlphaFoldDB" id="A0A8H4GXY3"/>
<keyword evidence="5" id="KW-1185">Reference proteome</keyword>
<comment type="caution">
    <text evidence="4">The sequence shown here is derived from an EMBL/GenBank/DDBJ whole genome shotgun (WGS) entry which is preliminary data.</text>
</comment>
<dbReference type="PROSITE" id="PS50088">
    <property type="entry name" value="ANK_REPEAT"/>
    <property type="match status" value="1"/>
</dbReference>
<dbReference type="InterPro" id="IPR002110">
    <property type="entry name" value="Ankyrin_rpt"/>
</dbReference>
<dbReference type="PANTHER" id="PTHR24171">
    <property type="entry name" value="ANKYRIN REPEAT DOMAIN-CONTAINING PROTEIN 39-RELATED"/>
    <property type="match status" value="1"/>
</dbReference>
<reference evidence="4" key="1">
    <citation type="journal article" date="2020" name="bioRxiv">
        <title>Genomic and phenotypic heterogeneity of clinical isolates of the human pathogens Aspergillus fumigatus, Aspergillus lentulus and Aspergillus fumigatiaffinis.</title>
        <authorList>
            <person name="dos Santos R.A.C."/>
            <person name="Steenwyk J.L."/>
            <person name="Rivero-Menendez O."/>
            <person name="Mead M.E."/>
            <person name="Silva L.P."/>
            <person name="Bastos R.W."/>
            <person name="Alastruey-Izquierdo A."/>
            <person name="Goldman G.H."/>
            <person name="Rokas A."/>
        </authorList>
    </citation>
    <scope>NUCLEOTIDE SEQUENCE</scope>
    <source>
        <strain evidence="4">CNM-CM6805</strain>
    </source>
</reference>
<organism evidence="4 5">
    <name type="scientific">Aspergillus fumigatiaffinis</name>
    <dbReference type="NCBI Taxonomy" id="340414"/>
    <lineage>
        <taxon>Eukaryota</taxon>
        <taxon>Fungi</taxon>
        <taxon>Dikarya</taxon>
        <taxon>Ascomycota</taxon>
        <taxon>Pezizomycotina</taxon>
        <taxon>Eurotiomycetes</taxon>
        <taxon>Eurotiomycetidae</taxon>
        <taxon>Eurotiales</taxon>
        <taxon>Aspergillaceae</taxon>
        <taxon>Aspergillus</taxon>
        <taxon>Aspergillus subgen. Fumigati</taxon>
    </lineage>
</organism>
<evidence type="ECO:0000256" key="2">
    <source>
        <dbReference type="ARBA" id="ARBA00023043"/>
    </source>
</evidence>
<gene>
    <name evidence="4" type="ORF">CNMCM6805_000519</name>
</gene>
<keyword evidence="2 3" id="KW-0040">ANK repeat</keyword>
<feature type="repeat" description="ANK" evidence="3">
    <location>
        <begin position="60"/>
        <end position="92"/>
    </location>
</feature>
<evidence type="ECO:0000256" key="3">
    <source>
        <dbReference type="PROSITE-ProRule" id="PRU00023"/>
    </source>
</evidence>
<evidence type="ECO:0008006" key="6">
    <source>
        <dbReference type="Google" id="ProtNLM"/>
    </source>
</evidence>
<evidence type="ECO:0000313" key="4">
    <source>
        <dbReference type="EMBL" id="KAF4230996.1"/>
    </source>
</evidence>
<dbReference type="InterPro" id="IPR036770">
    <property type="entry name" value="Ankyrin_rpt-contain_sf"/>
</dbReference>
<keyword evidence="1" id="KW-0677">Repeat</keyword>
<sequence length="295" mass="33008">MPALISRQISPQESILSVKNGTKVPPTSSCGLLVNAARKGNVDIIRFLIYLGADVNEYYDGVTPLLAAAIAGQEAAMFELLRNDASPTARDKEGCTIFKLLLDNGHDDIAEMLIKEYPDLTVTDPRLPKGEKWLREQFKEISDNVKDPKSKPSEEVLEYLISGQLPREEGRSVSDVYWEHILLRYIGDVPLDIKRNYSPSLRLSLMGTFDRFFLGHEGIKESARLLNSKLPTTAYTIEGTVVDGEGGWVTERWSYHDAYGIDVRDGIDSFLIDGEKGKIMVKMINYNVGKKTKCC</sequence>
<evidence type="ECO:0000313" key="5">
    <source>
        <dbReference type="Proteomes" id="UP000653565"/>
    </source>
</evidence>
<dbReference type="PANTHER" id="PTHR24171:SF9">
    <property type="entry name" value="ANKYRIN REPEAT DOMAIN-CONTAINING PROTEIN 39"/>
    <property type="match status" value="1"/>
</dbReference>